<reference evidence="3 4" key="2">
    <citation type="journal article" date="2008" name="Nature">
        <title>The Phaeodactylum genome reveals the evolutionary history of diatom genomes.</title>
        <authorList>
            <person name="Bowler C."/>
            <person name="Allen A.E."/>
            <person name="Badger J.H."/>
            <person name="Grimwood J."/>
            <person name="Jabbari K."/>
            <person name="Kuo A."/>
            <person name="Maheswari U."/>
            <person name="Martens C."/>
            <person name="Maumus F."/>
            <person name="Otillar R.P."/>
            <person name="Rayko E."/>
            <person name="Salamov A."/>
            <person name="Vandepoele K."/>
            <person name="Beszteri B."/>
            <person name="Gruber A."/>
            <person name="Heijde M."/>
            <person name="Katinka M."/>
            <person name="Mock T."/>
            <person name="Valentin K."/>
            <person name="Verret F."/>
            <person name="Berges J.A."/>
            <person name="Brownlee C."/>
            <person name="Cadoret J.P."/>
            <person name="Chiovitti A."/>
            <person name="Choi C.J."/>
            <person name="Coesel S."/>
            <person name="De Martino A."/>
            <person name="Detter J.C."/>
            <person name="Durkin C."/>
            <person name="Falciatore A."/>
            <person name="Fournet J."/>
            <person name="Haruta M."/>
            <person name="Huysman M.J."/>
            <person name="Jenkins B.D."/>
            <person name="Jiroutova K."/>
            <person name="Jorgensen R.E."/>
            <person name="Joubert Y."/>
            <person name="Kaplan A."/>
            <person name="Kroger N."/>
            <person name="Kroth P.G."/>
            <person name="La Roche J."/>
            <person name="Lindquist E."/>
            <person name="Lommer M."/>
            <person name="Martin-Jezequel V."/>
            <person name="Lopez P.J."/>
            <person name="Lucas S."/>
            <person name="Mangogna M."/>
            <person name="McGinnis K."/>
            <person name="Medlin L.K."/>
            <person name="Montsant A."/>
            <person name="Oudot-Le Secq M.P."/>
            <person name="Napoli C."/>
            <person name="Obornik M."/>
            <person name="Parker M.S."/>
            <person name="Petit J.L."/>
            <person name="Porcel B.M."/>
            <person name="Poulsen N."/>
            <person name="Robison M."/>
            <person name="Rychlewski L."/>
            <person name="Rynearson T.A."/>
            <person name="Schmutz J."/>
            <person name="Shapiro H."/>
            <person name="Siaut M."/>
            <person name="Stanley M."/>
            <person name="Sussman M.R."/>
            <person name="Taylor A.R."/>
            <person name="Vardi A."/>
            <person name="von Dassow P."/>
            <person name="Vyverman W."/>
            <person name="Willis A."/>
            <person name="Wyrwicz L.S."/>
            <person name="Rokhsar D.S."/>
            <person name="Weissenbach J."/>
            <person name="Armbrust E.V."/>
            <person name="Green B.R."/>
            <person name="Van de Peer Y."/>
            <person name="Grigoriev I.V."/>
        </authorList>
    </citation>
    <scope>NUCLEOTIDE SEQUENCE [LARGE SCALE GENOMIC DNA]</scope>
    <source>
        <strain evidence="3 4">CCMP1335</strain>
    </source>
</reference>
<dbReference type="STRING" id="35128.B8CBI5"/>
<dbReference type="eggNOG" id="KOG1801">
    <property type="taxonomic scope" value="Eukaryota"/>
</dbReference>
<dbReference type="InterPro" id="IPR047187">
    <property type="entry name" value="SF1_C_Upf1"/>
</dbReference>
<dbReference type="InterPro" id="IPR045055">
    <property type="entry name" value="DNA2/NAM7-like"/>
</dbReference>
<dbReference type="PaxDb" id="35128-Thaps9506"/>
<organism evidence="3 4">
    <name type="scientific">Thalassiosira pseudonana</name>
    <name type="common">Marine diatom</name>
    <name type="synonym">Cyclotella nana</name>
    <dbReference type="NCBI Taxonomy" id="35128"/>
    <lineage>
        <taxon>Eukaryota</taxon>
        <taxon>Sar</taxon>
        <taxon>Stramenopiles</taxon>
        <taxon>Ochrophyta</taxon>
        <taxon>Bacillariophyta</taxon>
        <taxon>Coscinodiscophyceae</taxon>
        <taxon>Thalassiosirophycidae</taxon>
        <taxon>Thalassiosirales</taxon>
        <taxon>Thalassiosiraceae</taxon>
        <taxon>Thalassiosira</taxon>
    </lineage>
</organism>
<dbReference type="PANTHER" id="PTHR10887:SF495">
    <property type="entry name" value="HELICASE SENATAXIN ISOFORM X1-RELATED"/>
    <property type="match status" value="1"/>
</dbReference>
<dbReference type="AlphaFoldDB" id="B8CBI5"/>
<dbReference type="SMART" id="SM00382">
    <property type="entry name" value="AAA"/>
    <property type="match status" value="1"/>
</dbReference>
<feature type="compositionally biased region" description="Polar residues" evidence="1">
    <location>
        <begin position="52"/>
        <end position="63"/>
    </location>
</feature>
<evidence type="ECO:0000256" key="1">
    <source>
        <dbReference type="SAM" id="MobiDB-lite"/>
    </source>
</evidence>
<feature type="compositionally biased region" description="Low complexity" evidence="1">
    <location>
        <begin position="165"/>
        <end position="181"/>
    </location>
</feature>
<feature type="region of interest" description="Disordered" evidence="1">
    <location>
        <begin position="277"/>
        <end position="323"/>
    </location>
</feature>
<dbReference type="CDD" id="cd18808">
    <property type="entry name" value="SF1_C_Upf1"/>
    <property type="match status" value="1"/>
</dbReference>
<dbReference type="HOGENOM" id="CLU_272082_0_0_1"/>
<dbReference type="InterPro" id="IPR003593">
    <property type="entry name" value="AAA+_ATPase"/>
</dbReference>
<dbReference type="Gene3D" id="3.40.50.300">
    <property type="entry name" value="P-loop containing nucleotide triphosphate hydrolases"/>
    <property type="match status" value="2"/>
</dbReference>
<protein>
    <recommendedName>
        <fullName evidence="2">WW domain-containing protein</fullName>
    </recommendedName>
</protein>
<dbReference type="FunFam" id="3.40.50.300:FF:002371">
    <property type="entry name" value="Predicted protein"/>
    <property type="match status" value="1"/>
</dbReference>
<dbReference type="CDD" id="cd18042">
    <property type="entry name" value="DEXXQc_SETX"/>
    <property type="match status" value="1"/>
</dbReference>
<dbReference type="EMBL" id="CM000648">
    <property type="protein sequence ID" value="EED89134.1"/>
    <property type="molecule type" value="Genomic_DNA"/>
</dbReference>
<evidence type="ECO:0000259" key="2">
    <source>
        <dbReference type="PROSITE" id="PS50020"/>
    </source>
</evidence>
<dbReference type="GO" id="GO:0004386">
    <property type="term" value="F:helicase activity"/>
    <property type="evidence" value="ECO:0007669"/>
    <property type="project" value="InterPro"/>
</dbReference>
<feature type="region of interest" description="Disordered" evidence="1">
    <location>
        <begin position="1"/>
        <end position="227"/>
    </location>
</feature>
<feature type="domain" description="WW" evidence="2">
    <location>
        <begin position="747"/>
        <end position="785"/>
    </location>
</feature>
<feature type="compositionally biased region" description="Basic and acidic residues" evidence="1">
    <location>
        <begin position="17"/>
        <end position="26"/>
    </location>
</feature>
<feature type="compositionally biased region" description="Polar residues" evidence="1">
    <location>
        <begin position="155"/>
        <end position="164"/>
    </location>
</feature>
<dbReference type="InParanoid" id="B8CBI5"/>
<dbReference type="RefSeq" id="XP_002293398.1">
    <property type="nucleotide sequence ID" value="XM_002293362.1"/>
</dbReference>
<dbReference type="Proteomes" id="UP000001449">
    <property type="component" value="Chromosome 13"/>
</dbReference>
<dbReference type="Pfam" id="PF13086">
    <property type="entry name" value="AAA_11"/>
    <property type="match status" value="1"/>
</dbReference>
<dbReference type="KEGG" id="tps:THAPSDRAFT_9506"/>
<reference evidence="3 4" key="1">
    <citation type="journal article" date="2004" name="Science">
        <title>The genome of the diatom Thalassiosira pseudonana: ecology, evolution, and metabolism.</title>
        <authorList>
            <person name="Armbrust E.V."/>
            <person name="Berges J.A."/>
            <person name="Bowler C."/>
            <person name="Green B.R."/>
            <person name="Martinez D."/>
            <person name="Putnam N.H."/>
            <person name="Zhou S."/>
            <person name="Allen A.E."/>
            <person name="Apt K.E."/>
            <person name="Bechner M."/>
            <person name="Brzezinski M.A."/>
            <person name="Chaal B.K."/>
            <person name="Chiovitti A."/>
            <person name="Davis A.K."/>
            <person name="Demarest M.S."/>
            <person name="Detter J.C."/>
            <person name="Glavina T."/>
            <person name="Goodstein D."/>
            <person name="Hadi M.Z."/>
            <person name="Hellsten U."/>
            <person name="Hildebrand M."/>
            <person name="Jenkins B.D."/>
            <person name="Jurka J."/>
            <person name="Kapitonov V.V."/>
            <person name="Kroger N."/>
            <person name="Lau W.W."/>
            <person name="Lane T.W."/>
            <person name="Larimer F.W."/>
            <person name="Lippmeier J.C."/>
            <person name="Lucas S."/>
            <person name="Medina M."/>
            <person name="Montsant A."/>
            <person name="Obornik M."/>
            <person name="Parker M.S."/>
            <person name="Palenik B."/>
            <person name="Pazour G.J."/>
            <person name="Richardson P.M."/>
            <person name="Rynearson T.A."/>
            <person name="Saito M.A."/>
            <person name="Schwartz D.C."/>
            <person name="Thamatrakoln K."/>
            <person name="Valentin K."/>
            <person name="Vardi A."/>
            <person name="Wilkerson F.P."/>
            <person name="Rokhsar D.S."/>
        </authorList>
    </citation>
    <scope>NUCLEOTIDE SEQUENCE [LARGE SCALE GENOMIC DNA]</scope>
    <source>
        <strain evidence="3 4">CCMP1335</strain>
    </source>
</reference>
<keyword evidence="4" id="KW-1185">Reference proteome</keyword>
<evidence type="ECO:0000313" key="4">
    <source>
        <dbReference type="Proteomes" id="UP000001449"/>
    </source>
</evidence>
<dbReference type="InterPro" id="IPR041677">
    <property type="entry name" value="DNA2/NAM7_AAA_11"/>
</dbReference>
<dbReference type="PROSITE" id="PS50020">
    <property type="entry name" value="WW_DOMAIN_2"/>
    <property type="match status" value="1"/>
</dbReference>
<dbReference type="InterPro" id="IPR027417">
    <property type="entry name" value="P-loop_NTPase"/>
</dbReference>
<gene>
    <name evidence="3" type="ORF">THAPSDRAFT_9506</name>
</gene>
<dbReference type="SUPFAM" id="SSF52540">
    <property type="entry name" value="P-loop containing nucleoside triphosphate hydrolases"/>
    <property type="match status" value="1"/>
</dbReference>
<dbReference type="OMA" id="HHCIVHV"/>
<dbReference type="GeneID" id="7446946"/>
<sequence length="1178" mass="128671">MSSYPNSNSKKPAASSREAEVLERQRQMANRISVRRAITTSSKPPPPPMPPSKNNGSASSSVHKQPLAKATTRNLASLMGGGKPSAPRKPPAPIRTTTAVTAKNGSAENPICLGEEDVPNAQKPTALKRPKPRVNTAEMALAQSRQRAGVVATTVDGSNQSEMATTSNSSRASSSDGTNSNKLKRPSMRRTPSAAGGVTATLSTSKPVVPTTTNTTNRGGGGSLSSLLLSNTNTAKYLQPNAPKLLKHYNKIEPNDYWKNMREWDFLGEMNERMMSQRQNSGAAAAAGGSGGKRKRDKSGGQAKVEGSSTSSTQRPKQHAPLPDTFQSYREYCALWAPLCLEEARAQLLSDAITEIPYWKSKPEKNPLRVTLLPLKKDLDGSSENMGVQVKKVLTPDFMDRSFIANDVVLLVKSESLLWDATKGTLGDIKQQSTSSSTIVGVIGNIEHTRRSVDGLVIQVSRNLWSQIASNEMILLKVGCNITSLREFTALCRMDSIPLLEYILGTKMNYAANETAEKGLTIEDNDVDSSPEKEKQAKKEILEDIGGVEALGKGFAEYASHKFNLSQLKAIASSAHEYGGGGFTLIKGPPGTGKTTTLCALLNALHIRQMNQYFGEVKTLAESYDAVVGKRASQSLSSALKKRPRILVCAPSNAAVDNVILKIMEDGFIDGHGCRYNPSIVRIGSGQSVSVKDVCLEEKVDTYLSDANDISKLDNTIDGFKAECRKIHSDITKLRQRMNAMKSAAPYPLAKDWEIRIDEDTFDAKPRVYFVNHKEKITSYEVPPPPEPGQRHFPARAMPEYKAFVGRVVKMVERYNTISTKLERYSLLRDAAAEFSGNSYAMNNARYQLETHILDSVHIVMTTLGTAGNRALEAANKFEVVVIDEAAQSVEPSTLAGLQLGSSHAILVGDPQQRLEEAGHAVQMLDTQYRMHPAISDFPRRIFYDGKLLDGPNVKHPEFGNPLKRAVFKKFPAFQPFTVLDLESSEERGGTSLANSAEAQLALHLFNNLRNGTGGLSSKSRVAVPHYLSHLIGISQITPYAQQAALLRRTFGDALGAEYERLVEVNTVDAFQGREANIVIFSCVRAAGSKGIGFLSDVRRMNVALTRAKNFFFVIARCSSIIVNPYWRDLVEHARETDAVIEVPFSGSRKLSFTFPDLSALHAVPANEKRQRVDDNAN</sequence>
<dbReference type="Gene3D" id="2.20.70.10">
    <property type="match status" value="1"/>
</dbReference>
<name>B8CBI5_THAPS</name>
<dbReference type="GO" id="GO:0003723">
    <property type="term" value="F:RNA binding"/>
    <property type="evidence" value="ECO:0000318"/>
    <property type="project" value="GO_Central"/>
</dbReference>
<proteinExistence type="predicted"/>
<dbReference type="InterPro" id="IPR001202">
    <property type="entry name" value="WW_dom"/>
</dbReference>
<accession>B8CBI5</accession>
<dbReference type="PANTHER" id="PTHR10887">
    <property type="entry name" value="DNA2/NAM7 HELICASE FAMILY"/>
    <property type="match status" value="1"/>
</dbReference>
<evidence type="ECO:0000313" key="3">
    <source>
        <dbReference type="EMBL" id="EED89134.1"/>
    </source>
</evidence>
<feature type="compositionally biased region" description="Polar residues" evidence="1">
    <location>
        <begin position="95"/>
        <end position="107"/>
    </location>
</feature>
<feature type="compositionally biased region" description="Polar residues" evidence="1">
    <location>
        <begin position="1"/>
        <end position="10"/>
    </location>
</feature>